<dbReference type="InParanoid" id="A0A7M7JYN9"/>
<dbReference type="PANTHER" id="PTHR13173">
    <property type="entry name" value="WW DOMAIN BINDING PROTEIN 4"/>
    <property type="match status" value="1"/>
</dbReference>
<organism evidence="8 9">
    <name type="scientific">Varroa destructor</name>
    <name type="common">Honeybee mite</name>
    <dbReference type="NCBI Taxonomy" id="109461"/>
    <lineage>
        <taxon>Eukaryota</taxon>
        <taxon>Metazoa</taxon>
        <taxon>Ecdysozoa</taxon>
        <taxon>Arthropoda</taxon>
        <taxon>Chelicerata</taxon>
        <taxon>Arachnida</taxon>
        <taxon>Acari</taxon>
        <taxon>Parasitiformes</taxon>
        <taxon>Mesostigmata</taxon>
        <taxon>Gamasina</taxon>
        <taxon>Dermanyssoidea</taxon>
        <taxon>Varroidae</taxon>
        <taxon>Varroa</taxon>
    </lineage>
</organism>
<dbReference type="GO" id="GO:0003723">
    <property type="term" value="F:RNA binding"/>
    <property type="evidence" value="ECO:0007669"/>
    <property type="project" value="TreeGrafter"/>
</dbReference>
<dbReference type="InterPro" id="IPR003604">
    <property type="entry name" value="Matrin/U1-like-C_Znf_C2H2"/>
</dbReference>
<sequence>MFLCRKKSKKQTETMSEYWVSTGKRFCDACKCYIADNKASIQNHEQGKRHKENVAKRVETIAKRGAEEYAKNSAYEKEMAKIEAAALAAVAKDGVALGEQDRKQYRELVSRRGESAYKSCYETATSKVKSDRRTNSTRKPPFAPADIKTPDETKGVPSAWVTVAVRDNFSRTEDDVFSEHRKPVEVNNIPLPPPEKRKRFGEKIVTLSRLEDDDGDATGTSTNIGFEFKRKFNRSNLRQRNMDD</sequence>
<comment type="subcellular location">
    <subcellularLocation>
        <location evidence="1">Nucleus</location>
    </subcellularLocation>
</comment>
<evidence type="ECO:0000256" key="4">
    <source>
        <dbReference type="ARBA" id="ARBA00022833"/>
    </source>
</evidence>
<dbReference type="SMART" id="SM00451">
    <property type="entry name" value="ZnF_U1"/>
    <property type="match status" value="1"/>
</dbReference>
<dbReference type="InterPro" id="IPR013085">
    <property type="entry name" value="U1-CZ_Znf_C2H2"/>
</dbReference>
<evidence type="ECO:0000256" key="1">
    <source>
        <dbReference type="ARBA" id="ARBA00004123"/>
    </source>
</evidence>
<proteinExistence type="predicted"/>
<dbReference type="Gene3D" id="3.30.160.60">
    <property type="entry name" value="Classic Zinc Finger"/>
    <property type="match status" value="1"/>
</dbReference>
<dbReference type="GeneID" id="111246895"/>
<feature type="domain" description="Matrin-type" evidence="7">
    <location>
        <begin position="25"/>
        <end position="56"/>
    </location>
</feature>
<dbReference type="Proteomes" id="UP000594260">
    <property type="component" value="Unplaced"/>
</dbReference>
<keyword evidence="3" id="KW-0863">Zinc-finger</keyword>
<dbReference type="PROSITE" id="PS50171">
    <property type="entry name" value="ZF_MATRIN"/>
    <property type="match status" value="1"/>
</dbReference>
<dbReference type="KEGG" id="vde:111246895"/>
<keyword evidence="2" id="KW-0479">Metal-binding</keyword>
<reference evidence="8" key="1">
    <citation type="submission" date="2021-01" db="UniProtKB">
        <authorList>
            <consortium name="EnsemblMetazoa"/>
        </authorList>
    </citation>
    <scope>IDENTIFICATION</scope>
</reference>
<keyword evidence="4" id="KW-0862">Zinc</keyword>
<accession>A0A7M7JYN9</accession>
<dbReference type="InterPro" id="IPR000690">
    <property type="entry name" value="Matrin/U1-C_Znf_C2H2"/>
</dbReference>
<feature type="region of interest" description="Disordered" evidence="6">
    <location>
        <begin position="121"/>
        <end position="154"/>
    </location>
</feature>
<dbReference type="EnsemblMetazoa" id="XM_022797267">
    <property type="protein sequence ID" value="XP_022653002"/>
    <property type="gene ID" value="LOC111246895"/>
</dbReference>
<dbReference type="OrthoDB" id="191651at2759"/>
<dbReference type="GO" id="GO:0000398">
    <property type="term" value="P:mRNA splicing, via spliceosome"/>
    <property type="evidence" value="ECO:0007669"/>
    <property type="project" value="InterPro"/>
</dbReference>
<dbReference type="PANTHER" id="PTHR13173:SF10">
    <property type="entry name" value="WW DOMAIN-BINDING PROTEIN 4"/>
    <property type="match status" value="1"/>
</dbReference>
<dbReference type="GO" id="GO:0071011">
    <property type="term" value="C:precatalytic spliceosome"/>
    <property type="evidence" value="ECO:0007669"/>
    <property type="project" value="TreeGrafter"/>
</dbReference>
<dbReference type="RefSeq" id="XP_022653002.1">
    <property type="nucleotide sequence ID" value="XM_022797267.1"/>
</dbReference>
<dbReference type="GO" id="GO:0008270">
    <property type="term" value="F:zinc ion binding"/>
    <property type="evidence" value="ECO:0007669"/>
    <property type="project" value="UniProtKB-KW"/>
</dbReference>
<dbReference type="SUPFAM" id="SSF57667">
    <property type="entry name" value="beta-beta-alpha zinc fingers"/>
    <property type="match status" value="1"/>
</dbReference>
<dbReference type="InterPro" id="IPR040023">
    <property type="entry name" value="WBP4"/>
</dbReference>
<evidence type="ECO:0000313" key="9">
    <source>
        <dbReference type="Proteomes" id="UP000594260"/>
    </source>
</evidence>
<evidence type="ECO:0000256" key="2">
    <source>
        <dbReference type="ARBA" id="ARBA00022723"/>
    </source>
</evidence>
<name>A0A7M7JYN9_VARDE</name>
<evidence type="ECO:0000256" key="5">
    <source>
        <dbReference type="ARBA" id="ARBA00023242"/>
    </source>
</evidence>
<dbReference type="InterPro" id="IPR036236">
    <property type="entry name" value="Znf_C2H2_sf"/>
</dbReference>
<protein>
    <recommendedName>
        <fullName evidence="7">Matrin-type domain-containing protein</fullName>
    </recommendedName>
</protein>
<evidence type="ECO:0000256" key="3">
    <source>
        <dbReference type="ARBA" id="ARBA00022771"/>
    </source>
</evidence>
<keyword evidence="9" id="KW-1185">Reference proteome</keyword>
<keyword evidence="5" id="KW-0539">Nucleus</keyword>
<evidence type="ECO:0000313" key="8">
    <source>
        <dbReference type="EnsemblMetazoa" id="XP_022653002"/>
    </source>
</evidence>
<evidence type="ECO:0000256" key="6">
    <source>
        <dbReference type="SAM" id="MobiDB-lite"/>
    </source>
</evidence>
<dbReference type="AlphaFoldDB" id="A0A7M7JYN9"/>
<evidence type="ECO:0000259" key="7">
    <source>
        <dbReference type="PROSITE" id="PS50171"/>
    </source>
</evidence>
<dbReference type="Pfam" id="PF06220">
    <property type="entry name" value="zf-U1"/>
    <property type="match status" value="1"/>
</dbReference>